<dbReference type="Proteomes" id="UP000527355">
    <property type="component" value="Unassembled WGS sequence"/>
</dbReference>
<accession>A0A7J7XHH3</accession>
<dbReference type="EMBL" id="JABWUV010000006">
    <property type="protein sequence ID" value="KAF6349167.1"/>
    <property type="molecule type" value="Genomic_DNA"/>
</dbReference>
<protein>
    <submittedName>
        <fullName evidence="2">Uncharacterized protein</fullName>
    </submittedName>
</protein>
<feature type="compositionally biased region" description="Polar residues" evidence="1">
    <location>
        <begin position="98"/>
        <end position="108"/>
    </location>
</feature>
<organism evidence="2 3">
    <name type="scientific">Myotis myotis</name>
    <name type="common">Greater mouse-eared bat</name>
    <name type="synonym">Vespertilio myotis</name>
    <dbReference type="NCBI Taxonomy" id="51298"/>
    <lineage>
        <taxon>Eukaryota</taxon>
        <taxon>Metazoa</taxon>
        <taxon>Chordata</taxon>
        <taxon>Craniata</taxon>
        <taxon>Vertebrata</taxon>
        <taxon>Euteleostomi</taxon>
        <taxon>Mammalia</taxon>
        <taxon>Eutheria</taxon>
        <taxon>Laurasiatheria</taxon>
        <taxon>Chiroptera</taxon>
        <taxon>Yangochiroptera</taxon>
        <taxon>Vespertilionidae</taxon>
        <taxon>Myotis</taxon>
    </lineage>
</organism>
<comment type="caution">
    <text evidence="2">The sequence shown here is derived from an EMBL/GenBank/DDBJ whole genome shotgun (WGS) entry which is preliminary data.</text>
</comment>
<sequence length="150" mass="16176">MARPGTSRGYPHRHKGEWDTQPSALKDKGIPLWERRIEGRWANSARICPWAEPAGRPSPAQLQQDLRHPALDPARLRVQVHNSAIQPPSPQSGHEEGSGTNADATNLLQPMGGGRGGRQALLGSGGREPGSLPTPEQGGWILSPLVQNEI</sequence>
<dbReference type="AlphaFoldDB" id="A0A7J7XHH3"/>
<feature type="region of interest" description="Disordered" evidence="1">
    <location>
        <begin position="81"/>
        <end position="150"/>
    </location>
</feature>
<evidence type="ECO:0000313" key="3">
    <source>
        <dbReference type="Proteomes" id="UP000527355"/>
    </source>
</evidence>
<keyword evidence="3" id="KW-1185">Reference proteome</keyword>
<feature type="region of interest" description="Disordered" evidence="1">
    <location>
        <begin position="1"/>
        <end position="24"/>
    </location>
</feature>
<name>A0A7J7XHH3_MYOMY</name>
<proteinExistence type="predicted"/>
<evidence type="ECO:0000256" key="1">
    <source>
        <dbReference type="SAM" id="MobiDB-lite"/>
    </source>
</evidence>
<reference evidence="2 3" key="1">
    <citation type="journal article" date="2020" name="Nature">
        <title>Six reference-quality genomes reveal evolution of bat adaptations.</title>
        <authorList>
            <person name="Jebb D."/>
            <person name="Huang Z."/>
            <person name="Pippel M."/>
            <person name="Hughes G.M."/>
            <person name="Lavrichenko K."/>
            <person name="Devanna P."/>
            <person name="Winkler S."/>
            <person name="Jermiin L.S."/>
            <person name="Skirmuntt E.C."/>
            <person name="Katzourakis A."/>
            <person name="Burkitt-Gray L."/>
            <person name="Ray D.A."/>
            <person name="Sullivan K.A.M."/>
            <person name="Roscito J.G."/>
            <person name="Kirilenko B.M."/>
            <person name="Davalos L.M."/>
            <person name="Corthals A.P."/>
            <person name="Power M.L."/>
            <person name="Jones G."/>
            <person name="Ransome R.D."/>
            <person name="Dechmann D.K.N."/>
            <person name="Locatelli A.G."/>
            <person name="Puechmaille S.J."/>
            <person name="Fedrigo O."/>
            <person name="Jarvis E.D."/>
            <person name="Hiller M."/>
            <person name="Vernes S.C."/>
            <person name="Myers E.W."/>
            <person name="Teeling E.C."/>
        </authorList>
    </citation>
    <scope>NUCLEOTIDE SEQUENCE [LARGE SCALE GENOMIC DNA]</scope>
    <source>
        <strain evidence="2">MMyoMyo1</strain>
        <tissue evidence="2">Flight muscle</tissue>
    </source>
</reference>
<evidence type="ECO:0000313" key="2">
    <source>
        <dbReference type="EMBL" id="KAF6349167.1"/>
    </source>
</evidence>
<feature type="compositionally biased region" description="Gly residues" evidence="1">
    <location>
        <begin position="111"/>
        <end position="128"/>
    </location>
</feature>
<gene>
    <name evidence="2" type="ORF">mMyoMyo1_011723</name>
</gene>